<dbReference type="EMBL" id="JAJJMB010002020">
    <property type="protein sequence ID" value="KAI3953652.1"/>
    <property type="molecule type" value="Genomic_DNA"/>
</dbReference>
<evidence type="ECO:0000256" key="1">
    <source>
        <dbReference type="SAM" id="MobiDB-lite"/>
    </source>
</evidence>
<dbReference type="GO" id="GO:0010082">
    <property type="term" value="P:regulation of root meristem growth"/>
    <property type="evidence" value="ECO:0007669"/>
    <property type="project" value="InterPro"/>
</dbReference>
<dbReference type="GO" id="GO:0010628">
    <property type="term" value="P:positive regulation of gene expression"/>
    <property type="evidence" value="ECO:0007669"/>
    <property type="project" value="TreeGrafter"/>
</dbReference>
<gene>
    <name evidence="3" type="ORF">MKW98_017476</name>
</gene>
<feature type="compositionally biased region" description="Basic and acidic residues" evidence="1">
    <location>
        <begin position="80"/>
        <end position="106"/>
    </location>
</feature>
<reference evidence="3" key="1">
    <citation type="submission" date="2022-04" db="EMBL/GenBank/DDBJ databases">
        <title>A functionally conserved STORR gene fusion in Papaver species that diverged 16.8 million years ago.</title>
        <authorList>
            <person name="Catania T."/>
        </authorList>
    </citation>
    <scope>NUCLEOTIDE SEQUENCE</scope>
    <source>
        <strain evidence="3">S-188037</strain>
    </source>
</reference>
<feature type="chain" id="PRO_5042119480" evidence="2">
    <location>
        <begin position="28"/>
        <end position="176"/>
    </location>
</feature>
<comment type="caution">
    <text evidence="3">The sequence shown here is derived from an EMBL/GenBank/DDBJ whole genome shotgun (WGS) entry which is preliminary data.</text>
</comment>
<evidence type="ECO:0000313" key="4">
    <source>
        <dbReference type="Proteomes" id="UP001202328"/>
    </source>
</evidence>
<keyword evidence="2" id="KW-0732">Signal</keyword>
<evidence type="ECO:0000313" key="3">
    <source>
        <dbReference type="EMBL" id="KAI3953652.1"/>
    </source>
</evidence>
<dbReference type="Proteomes" id="UP001202328">
    <property type="component" value="Unassembled WGS sequence"/>
</dbReference>
<accession>A0AAD4TE41</accession>
<dbReference type="GO" id="GO:0030154">
    <property type="term" value="P:cell differentiation"/>
    <property type="evidence" value="ECO:0007669"/>
    <property type="project" value="TreeGrafter"/>
</dbReference>
<feature type="region of interest" description="Disordered" evidence="1">
    <location>
        <begin position="75"/>
        <end position="111"/>
    </location>
</feature>
<evidence type="ECO:0000256" key="2">
    <source>
        <dbReference type="SAM" id="SignalP"/>
    </source>
</evidence>
<proteinExistence type="predicted"/>
<keyword evidence="4" id="KW-1185">Reference proteome</keyword>
<dbReference type="PANTHER" id="PTHR36313">
    <property type="entry name" value="ROOT MERISTEM GROWTH FACTOR 2"/>
    <property type="match status" value="1"/>
</dbReference>
<dbReference type="GO" id="GO:0008083">
    <property type="term" value="F:growth factor activity"/>
    <property type="evidence" value="ECO:0007669"/>
    <property type="project" value="InterPro"/>
</dbReference>
<dbReference type="PANTHER" id="PTHR36313:SF2">
    <property type="match status" value="1"/>
</dbReference>
<feature type="signal peptide" evidence="2">
    <location>
        <begin position="1"/>
        <end position="27"/>
    </location>
</feature>
<dbReference type="GO" id="GO:0008284">
    <property type="term" value="P:positive regulation of cell population proliferation"/>
    <property type="evidence" value="ECO:0007669"/>
    <property type="project" value="TreeGrafter"/>
</dbReference>
<organism evidence="3 4">
    <name type="scientific">Papaver atlanticum</name>
    <dbReference type="NCBI Taxonomy" id="357466"/>
    <lineage>
        <taxon>Eukaryota</taxon>
        <taxon>Viridiplantae</taxon>
        <taxon>Streptophyta</taxon>
        <taxon>Embryophyta</taxon>
        <taxon>Tracheophyta</taxon>
        <taxon>Spermatophyta</taxon>
        <taxon>Magnoliopsida</taxon>
        <taxon>Ranunculales</taxon>
        <taxon>Papaveraceae</taxon>
        <taxon>Papaveroideae</taxon>
        <taxon>Papaver</taxon>
    </lineage>
</organism>
<dbReference type="AlphaFoldDB" id="A0AAD4TE41"/>
<sequence length="176" mass="19159">MMLNLRLNSSFILGILFILLAIRGSIAHTQQAPEKKQMGIENGLSTNGRNVDQEFFDGVPTAAATAVKSKSSKKLGGRKMLLDADNEKEMKTKHENAQIKDGEVKSAAKISGAKHSSIGKCDDEQKGNKGDEMMNVLECNKLMTTDDRSLTPVKVNGIISLSADYHVPKPHPPKNN</sequence>
<name>A0AAD4TE41_9MAGN</name>
<protein>
    <submittedName>
        <fullName evidence="3">Uncharacterized protein</fullName>
    </submittedName>
</protein>
<dbReference type="GO" id="GO:0005615">
    <property type="term" value="C:extracellular space"/>
    <property type="evidence" value="ECO:0007669"/>
    <property type="project" value="TreeGrafter"/>
</dbReference>
<dbReference type="InterPro" id="IPR038804">
    <property type="entry name" value="RGF3"/>
</dbReference>